<sequence>MFRNLLSSIGFEDLTVDTRINQAHYQPGDTIEGIEDEIFFS</sequence>
<proteinExistence type="predicted"/>
<dbReference type="EMBL" id="SCWF01000001">
    <property type="protein sequence ID" value="TDM15381.1"/>
    <property type="molecule type" value="Genomic_DNA"/>
</dbReference>
<gene>
    <name evidence="1" type="ORF">ERX55_00290</name>
</gene>
<dbReference type="OrthoDB" id="2402463at2"/>
<name>A0A4R6C2J7_9STAP</name>
<organism evidence="1 2">
    <name type="scientific">Macrococcus bovicus</name>
    <dbReference type="NCBI Taxonomy" id="69968"/>
    <lineage>
        <taxon>Bacteria</taxon>
        <taxon>Bacillati</taxon>
        <taxon>Bacillota</taxon>
        <taxon>Bacilli</taxon>
        <taxon>Bacillales</taxon>
        <taxon>Staphylococcaceae</taxon>
        <taxon>Macrococcus</taxon>
    </lineage>
</organism>
<protein>
    <submittedName>
        <fullName evidence="1">Uncharacterized protein</fullName>
    </submittedName>
</protein>
<dbReference type="Proteomes" id="UP000294843">
    <property type="component" value="Unassembled WGS sequence"/>
</dbReference>
<keyword evidence="2" id="KW-1185">Reference proteome</keyword>
<evidence type="ECO:0000313" key="1">
    <source>
        <dbReference type="EMBL" id="TDM15381.1"/>
    </source>
</evidence>
<evidence type="ECO:0000313" key="2">
    <source>
        <dbReference type="Proteomes" id="UP000294843"/>
    </source>
</evidence>
<comment type="caution">
    <text evidence="1">The sequence shown here is derived from an EMBL/GenBank/DDBJ whole genome shotgun (WGS) entry which is preliminary data.</text>
</comment>
<dbReference type="AlphaFoldDB" id="A0A4R6C2J7"/>
<reference evidence="1 2" key="1">
    <citation type="submission" date="2019-01" db="EMBL/GenBank/DDBJ databases">
        <title>Draft genome sequences of the type strains of six Macrococcus species.</title>
        <authorList>
            <person name="Mazhar S."/>
            <person name="Altermann E."/>
            <person name="Hill C."/>
            <person name="Mcauliffe O."/>
        </authorList>
    </citation>
    <scope>NUCLEOTIDE SEQUENCE [LARGE SCALE GENOMIC DNA]</scope>
    <source>
        <strain evidence="1 2">ATCC 51825</strain>
    </source>
</reference>
<accession>A0A4R6C2J7</accession>
<dbReference type="RefSeq" id="WP_133450590.1">
    <property type="nucleotide sequence ID" value="NZ_SCWF01000001.1"/>
</dbReference>